<evidence type="ECO:0000313" key="1">
    <source>
        <dbReference type="EMBL" id="KAI3721516.1"/>
    </source>
</evidence>
<organism evidence="1 2">
    <name type="scientific">Cichorium intybus</name>
    <name type="common">Chicory</name>
    <dbReference type="NCBI Taxonomy" id="13427"/>
    <lineage>
        <taxon>Eukaryota</taxon>
        <taxon>Viridiplantae</taxon>
        <taxon>Streptophyta</taxon>
        <taxon>Embryophyta</taxon>
        <taxon>Tracheophyta</taxon>
        <taxon>Spermatophyta</taxon>
        <taxon>Magnoliopsida</taxon>
        <taxon>eudicotyledons</taxon>
        <taxon>Gunneridae</taxon>
        <taxon>Pentapetalae</taxon>
        <taxon>asterids</taxon>
        <taxon>campanulids</taxon>
        <taxon>Asterales</taxon>
        <taxon>Asteraceae</taxon>
        <taxon>Cichorioideae</taxon>
        <taxon>Cichorieae</taxon>
        <taxon>Cichoriinae</taxon>
        <taxon>Cichorium</taxon>
    </lineage>
</organism>
<name>A0ACB9BI60_CICIN</name>
<dbReference type="EMBL" id="CM042014">
    <property type="protein sequence ID" value="KAI3721516.1"/>
    <property type="molecule type" value="Genomic_DNA"/>
</dbReference>
<keyword evidence="2" id="KW-1185">Reference proteome</keyword>
<dbReference type="Proteomes" id="UP001055811">
    <property type="component" value="Linkage Group LG06"/>
</dbReference>
<sequence length="693" mass="78154">MFISATSERVMTLIRHVTSDSSMLGLPFLHLTTFFSQTPHFQTHIYFSLTYSFYIPRFYKKFIVSMKKFGFSPKRSSSSFIAHYPSPSRFALPPAPSRSLSDSVMIQTLEVAEPVIVKWDPESSNYAKVTSLFYDNRREALEFIKLVNKLHKAMHALVAENSTSDLLVRAQHLMQIAMKRLEKEFYQILSLNRAQLDPESVSTRSSRTSTRSSLSDFADESDDDVRVAGELISEVEDTAEGVMADLKLIAECMISSGYGKECVKIYKVIRKSIVDEGIYKLGVEKLKSTHVHKMDWEVLDLKIKNWLAAVKIAVKTLFNGERILCDQVFASSDSIREACYTEITKEGASILFGFPENVAKNSKKSPERIFRTLDMYTAIASRWPEIVSVFSFPSTSSIVNQALNSLIKLAELVRSDLNEFETLLNKESLKTTVAGAGVHMFTMETMNYLSLLADYSVLPDILIDSPPPEKSVMPETFFGESYSSSSPSPSVSSRLAWLVFVLVCKLDGKAKHYKDVSHAYIFLANNLQHILSKVRSSNLRYLLGDEWITKRETEVKKFAANYERLAWSHVIDSVPKNVSAMTREQARDSFKKINTVFEEAHRKQLAVVVPDAKLRDEIKVSVARKLLPAYREFYNAHRVEMENDRKFAGVVKFAPEDMGNALSDLFFGSGSASTSVSSATSSSSSKSRKSFSR</sequence>
<evidence type="ECO:0000313" key="2">
    <source>
        <dbReference type="Proteomes" id="UP001055811"/>
    </source>
</evidence>
<reference evidence="2" key="1">
    <citation type="journal article" date="2022" name="Mol. Ecol. Resour.">
        <title>The genomes of chicory, endive, great burdock and yacon provide insights into Asteraceae palaeo-polyploidization history and plant inulin production.</title>
        <authorList>
            <person name="Fan W."/>
            <person name="Wang S."/>
            <person name="Wang H."/>
            <person name="Wang A."/>
            <person name="Jiang F."/>
            <person name="Liu H."/>
            <person name="Zhao H."/>
            <person name="Xu D."/>
            <person name="Zhang Y."/>
        </authorList>
    </citation>
    <scope>NUCLEOTIDE SEQUENCE [LARGE SCALE GENOMIC DNA]</scope>
    <source>
        <strain evidence="2">cv. Punajuju</strain>
    </source>
</reference>
<gene>
    <name evidence="1" type="ORF">L2E82_32530</name>
</gene>
<protein>
    <submittedName>
        <fullName evidence="1">Uncharacterized protein</fullName>
    </submittedName>
</protein>
<accession>A0ACB9BI60</accession>
<proteinExistence type="predicted"/>
<reference evidence="1 2" key="2">
    <citation type="journal article" date="2022" name="Mol. Ecol. Resour.">
        <title>The genomes of chicory, endive, great burdock and yacon provide insights into Asteraceae paleo-polyploidization history and plant inulin production.</title>
        <authorList>
            <person name="Fan W."/>
            <person name="Wang S."/>
            <person name="Wang H."/>
            <person name="Wang A."/>
            <person name="Jiang F."/>
            <person name="Liu H."/>
            <person name="Zhao H."/>
            <person name="Xu D."/>
            <person name="Zhang Y."/>
        </authorList>
    </citation>
    <scope>NUCLEOTIDE SEQUENCE [LARGE SCALE GENOMIC DNA]</scope>
    <source>
        <strain evidence="2">cv. Punajuju</strain>
        <tissue evidence="1">Leaves</tissue>
    </source>
</reference>
<comment type="caution">
    <text evidence="1">The sequence shown here is derived from an EMBL/GenBank/DDBJ whole genome shotgun (WGS) entry which is preliminary data.</text>
</comment>